<dbReference type="InterPro" id="IPR020846">
    <property type="entry name" value="MFS_dom"/>
</dbReference>
<feature type="transmembrane region" description="Helical" evidence="5">
    <location>
        <begin position="146"/>
        <end position="165"/>
    </location>
</feature>
<dbReference type="GO" id="GO:0022857">
    <property type="term" value="F:transmembrane transporter activity"/>
    <property type="evidence" value="ECO:0007669"/>
    <property type="project" value="InterPro"/>
</dbReference>
<evidence type="ECO:0000259" key="6">
    <source>
        <dbReference type="PROSITE" id="PS50850"/>
    </source>
</evidence>
<evidence type="ECO:0000256" key="2">
    <source>
        <dbReference type="ARBA" id="ARBA00022692"/>
    </source>
</evidence>
<evidence type="ECO:0000313" key="8">
    <source>
        <dbReference type="Proteomes" id="UP000271678"/>
    </source>
</evidence>
<feature type="transmembrane region" description="Helical" evidence="5">
    <location>
        <begin position="263"/>
        <end position="281"/>
    </location>
</feature>
<feature type="transmembrane region" description="Helical" evidence="5">
    <location>
        <begin position="232"/>
        <end position="251"/>
    </location>
</feature>
<comment type="subcellular location">
    <subcellularLocation>
        <location evidence="1">Cell membrane</location>
        <topology evidence="1">Multi-pass membrane protein</topology>
    </subcellularLocation>
</comment>
<feature type="transmembrane region" description="Helical" evidence="5">
    <location>
        <begin position="180"/>
        <end position="202"/>
    </location>
</feature>
<dbReference type="OrthoDB" id="9776171at2"/>
<protein>
    <submittedName>
        <fullName evidence="7">MFS transporter</fullName>
    </submittedName>
</protein>
<sequence>MAAVTAELDAEEIARVQRRTLRIVMTAQVFGGAGLAAGATVGALIAKDLLGSVGLAGLPTAVVTLGSALAAYLVGRAARRLGRRPALAAGFLAGALGAAGVVLATATRDVPLFFVSLFVYGAGSATNLQARYAGTDLARSDQRGHAASLALVSTTAGAVAGPSLVDPLGTVAHALGLPELSGMFVLAGVAYAIAGVTLLALLRPDPLVLSRQVPVQAPAGSTAAPVTAHRQLVVLGATTMIATQVAMVAVMTMTPVAMQSHGHGLGAAGAVIAAHIAAMYLPSPISGLLADRWGRLPTAIASVVMLLLAGMCAAASSGGPMVLVTIALVLLGFGWNLGLIAGTALVVDGTVPSERPQVQGSIDVLVALTGAAAGAASGVVAAAFSYPTLAIACGLVGVCAVPVVVRMRAS</sequence>
<feature type="transmembrane region" description="Helical" evidence="5">
    <location>
        <begin position="386"/>
        <end position="405"/>
    </location>
</feature>
<dbReference type="AlphaFoldDB" id="A0A3M9LV80"/>
<keyword evidence="4 5" id="KW-0472">Membrane</keyword>
<comment type="caution">
    <text evidence="7">The sequence shown here is derived from an EMBL/GenBank/DDBJ whole genome shotgun (WGS) entry which is preliminary data.</text>
</comment>
<feature type="transmembrane region" description="Helical" evidence="5">
    <location>
        <begin position="52"/>
        <end position="74"/>
    </location>
</feature>
<dbReference type="Gene3D" id="1.20.1250.20">
    <property type="entry name" value="MFS general substrate transporter like domains"/>
    <property type="match status" value="1"/>
</dbReference>
<evidence type="ECO:0000256" key="1">
    <source>
        <dbReference type="ARBA" id="ARBA00004651"/>
    </source>
</evidence>
<evidence type="ECO:0000256" key="5">
    <source>
        <dbReference type="SAM" id="Phobius"/>
    </source>
</evidence>
<dbReference type="PROSITE" id="PS50850">
    <property type="entry name" value="MFS"/>
    <property type="match status" value="1"/>
</dbReference>
<name>A0A3M9LV80_9MICO</name>
<feature type="transmembrane region" description="Helical" evidence="5">
    <location>
        <begin position="86"/>
        <end position="106"/>
    </location>
</feature>
<accession>A0A3M9LV80</accession>
<evidence type="ECO:0000256" key="4">
    <source>
        <dbReference type="ARBA" id="ARBA00023136"/>
    </source>
</evidence>
<dbReference type="SUPFAM" id="SSF103473">
    <property type="entry name" value="MFS general substrate transporter"/>
    <property type="match status" value="1"/>
</dbReference>
<gene>
    <name evidence="7" type="ORF">EFY87_19505</name>
</gene>
<feature type="transmembrane region" description="Helical" evidence="5">
    <location>
        <begin position="112"/>
        <end position="134"/>
    </location>
</feature>
<keyword evidence="3 5" id="KW-1133">Transmembrane helix</keyword>
<dbReference type="Proteomes" id="UP000271678">
    <property type="component" value="Unassembled WGS sequence"/>
</dbReference>
<feature type="transmembrane region" description="Helical" evidence="5">
    <location>
        <begin position="293"/>
        <end position="316"/>
    </location>
</feature>
<dbReference type="EMBL" id="RJJQ01000032">
    <property type="protein sequence ID" value="RNI17236.1"/>
    <property type="molecule type" value="Genomic_DNA"/>
</dbReference>
<evidence type="ECO:0000313" key="7">
    <source>
        <dbReference type="EMBL" id="RNI17236.1"/>
    </source>
</evidence>
<dbReference type="PANTHER" id="PTHR23534:SF1">
    <property type="entry name" value="MAJOR FACILITATOR SUPERFAMILY PROTEIN"/>
    <property type="match status" value="1"/>
</dbReference>
<dbReference type="InterPro" id="IPR011701">
    <property type="entry name" value="MFS"/>
</dbReference>
<dbReference type="GO" id="GO:0005886">
    <property type="term" value="C:plasma membrane"/>
    <property type="evidence" value="ECO:0007669"/>
    <property type="project" value="UniProtKB-SubCell"/>
</dbReference>
<organism evidence="7 8">
    <name type="scientific">Flexivirga caeni</name>
    <dbReference type="NCBI Taxonomy" id="2294115"/>
    <lineage>
        <taxon>Bacteria</taxon>
        <taxon>Bacillati</taxon>
        <taxon>Actinomycetota</taxon>
        <taxon>Actinomycetes</taxon>
        <taxon>Micrococcales</taxon>
        <taxon>Dermacoccaceae</taxon>
        <taxon>Flexivirga</taxon>
    </lineage>
</organism>
<keyword evidence="2 5" id="KW-0812">Transmembrane</keyword>
<feature type="domain" description="Major facilitator superfamily (MFS) profile" evidence="6">
    <location>
        <begin position="20"/>
        <end position="410"/>
    </location>
</feature>
<evidence type="ECO:0000256" key="3">
    <source>
        <dbReference type="ARBA" id="ARBA00022989"/>
    </source>
</evidence>
<feature type="transmembrane region" description="Helical" evidence="5">
    <location>
        <begin position="360"/>
        <end position="380"/>
    </location>
</feature>
<proteinExistence type="predicted"/>
<feature type="transmembrane region" description="Helical" evidence="5">
    <location>
        <begin position="23"/>
        <end position="46"/>
    </location>
</feature>
<dbReference type="InterPro" id="IPR036259">
    <property type="entry name" value="MFS_trans_sf"/>
</dbReference>
<feature type="transmembrane region" description="Helical" evidence="5">
    <location>
        <begin position="322"/>
        <end position="348"/>
    </location>
</feature>
<dbReference type="PANTHER" id="PTHR23534">
    <property type="entry name" value="MFS PERMEASE"/>
    <property type="match status" value="1"/>
</dbReference>
<reference evidence="7 8" key="1">
    <citation type="submission" date="2018-11" db="EMBL/GenBank/DDBJ databases">
        <title>Draft genome of Simplicispira Flexivirga sp. BO-16.</title>
        <authorList>
            <person name="Im W.T."/>
        </authorList>
    </citation>
    <scope>NUCLEOTIDE SEQUENCE [LARGE SCALE GENOMIC DNA]</scope>
    <source>
        <strain evidence="7 8">BO-16</strain>
    </source>
</reference>
<dbReference type="Pfam" id="PF07690">
    <property type="entry name" value="MFS_1"/>
    <property type="match status" value="1"/>
</dbReference>
<keyword evidence="8" id="KW-1185">Reference proteome</keyword>